<evidence type="ECO:0000256" key="1">
    <source>
        <dbReference type="ARBA" id="ARBA00022679"/>
    </source>
</evidence>
<dbReference type="PANTHER" id="PTHR46401:SF2">
    <property type="entry name" value="GLYCOSYLTRANSFERASE WBBK-RELATED"/>
    <property type="match status" value="1"/>
</dbReference>
<dbReference type="EMBL" id="DF820467">
    <property type="protein sequence ID" value="GAK58516.1"/>
    <property type="molecule type" value="Genomic_DNA"/>
</dbReference>
<keyword evidence="5" id="KW-1185">Reference proteome</keyword>
<evidence type="ECO:0000259" key="2">
    <source>
        <dbReference type="Pfam" id="PF00534"/>
    </source>
</evidence>
<dbReference type="HOGENOM" id="CLU_009583_27_6_0"/>
<feature type="domain" description="Glycosyl transferase family 1" evidence="2">
    <location>
        <begin position="194"/>
        <end position="345"/>
    </location>
</feature>
<dbReference type="STRING" id="1499967.U27_05490"/>
<dbReference type="GO" id="GO:0009103">
    <property type="term" value="P:lipopolysaccharide biosynthetic process"/>
    <property type="evidence" value="ECO:0007669"/>
    <property type="project" value="TreeGrafter"/>
</dbReference>
<sequence length="374" mass="42780">MKIGIDARKIRDFGIGIHLENLIRYIPEHDAENEYIIFHYPGDETRIPQTGPNIRLVPDHSPKYSLQELVVLPVKMRRQRLDLFHAPHYTLPPFRPCKAVVTIHDAIHLRFPEYLPHPAAYYYAKWMMWAAAKSARKVITVSECSKRDLITYLHIPPTKIEVVYNGIEVCDQSLLHDSKPCQSVLDRFEIHCSYLLYFGNFMPHKNLETLIKAYGILKRRYQIPQCLVLAGKNDRLKETLHTLIQQEQVAQDVILTGVVEEAWKSSLYACADLFVYPSLYEGFGLQTLEAMAHQIPVVITDIAALTEIVGEAAVRCDPRSAENMAEAIYAVLSNPTLKASLIDKGNVRVQAFSWRAMARKTVEIYHSVLQEAQQ</sequence>
<dbReference type="AlphaFoldDB" id="A0A081C1R1"/>
<keyword evidence="1 4" id="KW-0808">Transferase</keyword>
<dbReference type="PANTHER" id="PTHR46401">
    <property type="entry name" value="GLYCOSYLTRANSFERASE WBBK-RELATED"/>
    <property type="match status" value="1"/>
</dbReference>
<dbReference type="SUPFAM" id="SSF53756">
    <property type="entry name" value="UDP-Glycosyltransferase/glycogen phosphorylase"/>
    <property type="match status" value="1"/>
</dbReference>
<dbReference type="Gene3D" id="3.40.50.2000">
    <property type="entry name" value="Glycogen Phosphorylase B"/>
    <property type="match status" value="2"/>
</dbReference>
<evidence type="ECO:0000259" key="3">
    <source>
        <dbReference type="Pfam" id="PF13439"/>
    </source>
</evidence>
<dbReference type="GO" id="GO:0016757">
    <property type="term" value="F:glycosyltransferase activity"/>
    <property type="evidence" value="ECO:0007669"/>
    <property type="project" value="UniProtKB-KW"/>
</dbReference>
<proteinExistence type="predicted"/>
<evidence type="ECO:0000313" key="4">
    <source>
        <dbReference type="EMBL" id="GAK58516.1"/>
    </source>
</evidence>
<evidence type="ECO:0000313" key="5">
    <source>
        <dbReference type="Proteomes" id="UP000030661"/>
    </source>
</evidence>
<dbReference type="InterPro" id="IPR001296">
    <property type="entry name" value="Glyco_trans_1"/>
</dbReference>
<dbReference type="Pfam" id="PF13439">
    <property type="entry name" value="Glyco_transf_4"/>
    <property type="match status" value="1"/>
</dbReference>
<keyword evidence="4" id="KW-0328">Glycosyltransferase</keyword>
<organism evidence="4 5">
    <name type="scientific">Vecturithrix granuli</name>
    <dbReference type="NCBI Taxonomy" id="1499967"/>
    <lineage>
        <taxon>Bacteria</taxon>
        <taxon>Candidatus Moduliflexota</taxon>
        <taxon>Candidatus Vecturitrichia</taxon>
        <taxon>Candidatus Vecturitrichales</taxon>
        <taxon>Candidatus Vecturitrichaceae</taxon>
        <taxon>Candidatus Vecturithrix</taxon>
    </lineage>
</organism>
<gene>
    <name evidence="4" type="ORF">U27_05490</name>
</gene>
<feature type="domain" description="Glycosyltransferase subfamily 4-like N-terminal" evidence="3">
    <location>
        <begin position="14"/>
        <end position="168"/>
    </location>
</feature>
<name>A0A081C1R1_VECG1</name>
<dbReference type="Proteomes" id="UP000030661">
    <property type="component" value="Unassembled WGS sequence"/>
</dbReference>
<dbReference type="Pfam" id="PF00534">
    <property type="entry name" value="Glycos_transf_1"/>
    <property type="match status" value="1"/>
</dbReference>
<dbReference type="InterPro" id="IPR028098">
    <property type="entry name" value="Glyco_trans_4-like_N"/>
</dbReference>
<dbReference type="eggNOG" id="COG0438">
    <property type="taxonomic scope" value="Bacteria"/>
</dbReference>
<dbReference type="CDD" id="cd03809">
    <property type="entry name" value="GT4_MtfB-like"/>
    <property type="match status" value="1"/>
</dbReference>
<protein>
    <submittedName>
        <fullName evidence="4">Mannosyltransferase B</fullName>
    </submittedName>
</protein>
<accession>A0A081C1R1</accession>
<reference evidence="4 5" key="1">
    <citation type="journal article" date="2015" name="PeerJ">
        <title>First genomic representation of candidate bacterial phylum KSB3 points to enhanced environmental sensing as a trigger of wastewater bulking.</title>
        <authorList>
            <person name="Sekiguchi Y."/>
            <person name="Ohashi A."/>
            <person name="Parks D.H."/>
            <person name="Yamauchi T."/>
            <person name="Tyson G.W."/>
            <person name="Hugenholtz P."/>
        </authorList>
    </citation>
    <scope>NUCLEOTIDE SEQUENCE [LARGE SCALE GENOMIC DNA]</scope>
</reference>